<dbReference type="AlphaFoldDB" id="A0A915D4I9"/>
<evidence type="ECO:0000259" key="9">
    <source>
        <dbReference type="Pfam" id="PF07885"/>
    </source>
</evidence>
<keyword evidence="10" id="KW-1185">Reference proteome</keyword>
<dbReference type="PANTHER" id="PTHR11003:SF98">
    <property type="entry name" value="POTASSIUM CHANNEL DOMAIN-CONTAINING PROTEIN"/>
    <property type="match status" value="1"/>
</dbReference>
<feature type="transmembrane region" description="Helical" evidence="8">
    <location>
        <begin position="188"/>
        <end position="210"/>
    </location>
</feature>
<feature type="domain" description="Potassium channel" evidence="9">
    <location>
        <begin position="285"/>
        <end position="352"/>
    </location>
</feature>
<dbReference type="SUPFAM" id="SSF81324">
    <property type="entry name" value="Voltage-gated potassium channels"/>
    <property type="match status" value="2"/>
</dbReference>
<keyword evidence="5" id="KW-0406">Ion transport</keyword>
<protein>
    <submittedName>
        <fullName evidence="11">Potassium channel domain-containing protein</fullName>
    </submittedName>
</protein>
<evidence type="ECO:0000256" key="2">
    <source>
        <dbReference type="ARBA" id="ARBA00022448"/>
    </source>
</evidence>
<keyword evidence="3 8" id="KW-0812">Transmembrane</keyword>
<feature type="domain" description="Potassium channel" evidence="9">
    <location>
        <begin position="155"/>
        <end position="210"/>
    </location>
</feature>
<proteinExistence type="predicted"/>
<evidence type="ECO:0000313" key="11">
    <source>
        <dbReference type="WBParaSite" id="jg15497"/>
    </source>
</evidence>
<keyword evidence="2" id="KW-0813">Transport</keyword>
<feature type="transmembrane region" description="Helical" evidence="8">
    <location>
        <begin position="273"/>
        <end position="293"/>
    </location>
</feature>
<dbReference type="Proteomes" id="UP000887574">
    <property type="component" value="Unplaced"/>
</dbReference>
<evidence type="ECO:0000256" key="1">
    <source>
        <dbReference type="ARBA" id="ARBA00004141"/>
    </source>
</evidence>
<evidence type="ECO:0000256" key="7">
    <source>
        <dbReference type="ARBA" id="ARBA00023303"/>
    </source>
</evidence>
<dbReference type="GO" id="GO:0022841">
    <property type="term" value="F:potassium ion leak channel activity"/>
    <property type="evidence" value="ECO:0007669"/>
    <property type="project" value="TreeGrafter"/>
</dbReference>
<dbReference type="PANTHER" id="PTHR11003">
    <property type="entry name" value="POTASSIUM CHANNEL, SUBFAMILY K"/>
    <property type="match status" value="1"/>
</dbReference>
<evidence type="ECO:0000256" key="8">
    <source>
        <dbReference type="SAM" id="Phobius"/>
    </source>
</evidence>
<feature type="transmembrane region" description="Helical" evidence="8">
    <location>
        <begin position="329"/>
        <end position="354"/>
    </location>
</feature>
<comment type="subcellular location">
    <subcellularLocation>
        <location evidence="1">Membrane</location>
        <topology evidence="1">Multi-pass membrane protein</topology>
    </subcellularLocation>
</comment>
<evidence type="ECO:0000256" key="3">
    <source>
        <dbReference type="ARBA" id="ARBA00022692"/>
    </source>
</evidence>
<accession>A0A915D4I9</accession>
<dbReference type="Pfam" id="PF07885">
    <property type="entry name" value="Ion_trans_2"/>
    <property type="match status" value="2"/>
</dbReference>
<keyword evidence="6 8" id="KW-0472">Membrane</keyword>
<name>A0A915D4I9_9BILA</name>
<dbReference type="InterPro" id="IPR003280">
    <property type="entry name" value="2pore_dom_K_chnl"/>
</dbReference>
<keyword evidence="4 8" id="KW-1133">Transmembrane helix</keyword>
<sequence>MKEMQAVVDLNGHYLSMKQLEWEEQIYFRSPPSNSCKLLKRISPHICLQLLVISYLLFGGAVFYYLESGNEVKERESQMVGIFKLRDNFHSRLWTIKRIPNKKPELYRKQIAQLGRKYFEQLAIKIAVANKKMFLNENYLLKSSSTKDKDDKACIWSFNNSLFYAAAILTVIGYGGQNPATAAGRSFSVFYVLFGYPILLVAIADIAKIFKDCLNALHKICDQISKNSHPRRMSRVRCGSRSSIDLSDEISKSVCLCKSETLQTSECAENKEIPILLLLLIFTGFLNFGAFIVQKWRDWSYWNSLFYCFMTTAKIGYENTGPTGTLPTIAALVYTIVGLAIAVTCIDSAGTIYIRTLHQFVSPRRILR</sequence>
<reference evidence="11" key="1">
    <citation type="submission" date="2022-11" db="UniProtKB">
        <authorList>
            <consortium name="WormBaseParasite"/>
        </authorList>
    </citation>
    <scope>IDENTIFICATION</scope>
</reference>
<dbReference type="Gene3D" id="1.10.287.70">
    <property type="match status" value="1"/>
</dbReference>
<organism evidence="10 11">
    <name type="scientific">Ditylenchus dipsaci</name>
    <dbReference type="NCBI Taxonomy" id="166011"/>
    <lineage>
        <taxon>Eukaryota</taxon>
        <taxon>Metazoa</taxon>
        <taxon>Ecdysozoa</taxon>
        <taxon>Nematoda</taxon>
        <taxon>Chromadorea</taxon>
        <taxon>Rhabditida</taxon>
        <taxon>Tylenchina</taxon>
        <taxon>Tylenchomorpha</taxon>
        <taxon>Sphaerularioidea</taxon>
        <taxon>Anguinidae</taxon>
        <taxon>Anguininae</taxon>
        <taxon>Ditylenchus</taxon>
    </lineage>
</organism>
<dbReference type="InterPro" id="IPR013099">
    <property type="entry name" value="K_chnl_dom"/>
</dbReference>
<dbReference type="GO" id="GO:0005886">
    <property type="term" value="C:plasma membrane"/>
    <property type="evidence" value="ECO:0007669"/>
    <property type="project" value="TreeGrafter"/>
</dbReference>
<dbReference type="WBParaSite" id="jg15497">
    <property type="protein sequence ID" value="jg15497"/>
    <property type="gene ID" value="jg15497"/>
</dbReference>
<dbReference type="GO" id="GO:0030322">
    <property type="term" value="P:stabilization of membrane potential"/>
    <property type="evidence" value="ECO:0007669"/>
    <property type="project" value="TreeGrafter"/>
</dbReference>
<evidence type="ECO:0000256" key="4">
    <source>
        <dbReference type="ARBA" id="ARBA00022989"/>
    </source>
</evidence>
<evidence type="ECO:0000256" key="6">
    <source>
        <dbReference type="ARBA" id="ARBA00023136"/>
    </source>
</evidence>
<feature type="transmembrane region" description="Helical" evidence="8">
    <location>
        <begin position="42"/>
        <end position="66"/>
    </location>
</feature>
<evidence type="ECO:0000256" key="5">
    <source>
        <dbReference type="ARBA" id="ARBA00023065"/>
    </source>
</evidence>
<evidence type="ECO:0000313" key="10">
    <source>
        <dbReference type="Proteomes" id="UP000887574"/>
    </source>
</evidence>
<dbReference type="GO" id="GO:0015271">
    <property type="term" value="F:outward rectifier potassium channel activity"/>
    <property type="evidence" value="ECO:0007669"/>
    <property type="project" value="TreeGrafter"/>
</dbReference>
<keyword evidence="7" id="KW-0407">Ion channel</keyword>
<feature type="transmembrane region" description="Helical" evidence="8">
    <location>
        <begin position="153"/>
        <end position="176"/>
    </location>
</feature>